<evidence type="ECO:0000313" key="8">
    <source>
        <dbReference type="Proteomes" id="UP000030651"/>
    </source>
</evidence>
<dbReference type="InterPro" id="IPR006094">
    <property type="entry name" value="Oxid_FAD_bind_N"/>
</dbReference>
<dbReference type="GO" id="GO:0071949">
    <property type="term" value="F:FAD binding"/>
    <property type="evidence" value="ECO:0007669"/>
    <property type="project" value="InterPro"/>
</dbReference>
<keyword evidence="2" id="KW-0285">Flavoprotein</keyword>
<dbReference type="PANTHER" id="PTHR42973">
    <property type="entry name" value="BINDING OXIDOREDUCTASE, PUTATIVE (AFU_ORTHOLOGUE AFUA_1G17690)-RELATED"/>
    <property type="match status" value="1"/>
</dbReference>
<dbReference type="Proteomes" id="UP000030651">
    <property type="component" value="Unassembled WGS sequence"/>
</dbReference>
<keyword evidence="4" id="KW-0560">Oxidoreductase</keyword>
<dbReference type="STRING" id="1229662.W3XDJ7"/>
<reference evidence="8" key="1">
    <citation type="journal article" date="2015" name="BMC Genomics">
        <title>Genomic and transcriptomic analysis of the endophytic fungus Pestalotiopsis fici reveals its lifestyle and high potential for synthesis of natural products.</title>
        <authorList>
            <person name="Wang X."/>
            <person name="Zhang X."/>
            <person name="Liu L."/>
            <person name="Xiang M."/>
            <person name="Wang W."/>
            <person name="Sun X."/>
            <person name="Che Y."/>
            <person name="Guo L."/>
            <person name="Liu G."/>
            <person name="Guo L."/>
            <person name="Wang C."/>
            <person name="Yin W.B."/>
            <person name="Stadler M."/>
            <person name="Zhang X."/>
            <person name="Liu X."/>
        </authorList>
    </citation>
    <scope>NUCLEOTIDE SEQUENCE [LARGE SCALE GENOMIC DNA]</scope>
    <source>
        <strain evidence="8">W106-1 / CGMCC3.15140</strain>
    </source>
</reference>
<keyword evidence="3" id="KW-0274">FAD</keyword>
<dbReference type="SUPFAM" id="SSF56176">
    <property type="entry name" value="FAD-binding/transporter-associated domain-like"/>
    <property type="match status" value="1"/>
</dbReference>
<dbReference type="Gene3D" id="3.30.465.10">
    <property type="match status" value="1"/>
</dbReference>
<dbReference type="InterPro" id="IPR016166">
    <property type="entry name" value="FAD-bd_PCMH"/>
</dbReference>
<dbReference type="PROSITE" id="PS51387">
    <property type="entry name" value="FAD_PCMH"/>
    <property type="match status" value="1"/>
</dbReference>
<gene>
    <name evidence="7" type="ORF">PFICI_05373</name>
</gene>
<evidence type="ECO:0000256" key="3">
    <source>
        <dbReference type="ARBA" id="ARBA00022827"/>
    </source>
</evidence>
<name>W3XDJ7_PESFW</name>
<keyword evidence="8" id="KW-1185">Reference proteome</keyword>
<organism evidence="7 8">
    <name type="scientific">Pestalotiopsis fici (strain W106-1 / CGMCC3.15140)</name>
    <dbReference type="NCBI Taxonomy" id="1229662"/>
    <lineage>
        <taxon>Eukaryota</taxon>
        <taxon>Fungi</taxon>
        <taxon>Dikarya</taxon>
        <taxon>Ascomycota</taxon>
        <taxon>Pezizomycotina</taxon>
        <taxon>Sordariomycetes</taxon>
        <taxon>Xylariomycetidae</taxon>
        <taxon>Amphisphaeriales</taxon>
        <taxon>Sporocadaceae</taxon>
        <taxon>Pestalotiopsis</taxon>
    </lineage>
</organism>
<dbReference type="InParanoid" id="W3XDJ7"/>
<evidence type="ECO:0000256" key="2">
    <source>
        <dbReference type="ARBA" id="ARBA00022630"/>
    </source>
</evidence>
<proteinExistence type="inferred from homology"/>
<dbReference type="GeneID" id="19270386"/>
<accession>W3XDJ7</accession>
<dbReference type="KEGG" id="pfy:PFICI_05373"/>
<evidence type="ECO:0000259" key="6">
    <source>
        <dbReference type="PROSITE" id="PS51387"/>
    </source>
</evidence>
<dbReference type="InterPro" id="IPR036318">
    <property type="entry name" value="FAD-bd_PCMH-like_sf"/>
</dbReference>
<feature type="signal peptide" evidence="5">
    <location>
        <begin position="1"/>
        <end position="16"/>
    </location>
</feature>
<dbReference type="eggNOG" id="KOG1231">
    <property type="taxonomic scope" value="Eukaryota"/>
</dbReference>
<sequence length="512" mass="55778">MRSLIPALALLRTVATLNLTASSGPYNMSNSSLMSIEETCVALEAAGVRVYRPNSTEYVAREADYYSASARRSPSCIVQPTSTEQVSQVVKSLKDASMTNWAVRCGGHMAWGPAADIHDGVTIDLGLMNKTAYDADNKVAKIQGGSLWQDVYSTLETFGVTAPGGRTSTVGVGGFTLGGGNNFFSGKVGFACDNIVNYEVVLATGEIIQANSEQNPDLWKALKGGSSNFGIVTRFDIQAFEQGNIYGGLVIHPNSATNQVVAAFSNFVDNIVNYQLGSCFSFWSWVAGSNETVIISALHDTTGTVNASAYAEYAAIEPTVSSTLREDTHLNFAKELEFAKGNQNVWFAITVKNDPEILQFIVDQHNAFITNWKNATGDETFSLYTVFQPLPKILFDHGVERGGNVLGMDREQGNSVLFQVFMVFQGSELEDTARAHLVSYRETVRQRSLETGTDVEFAYLNYADKTQDPIATYGQENIAFLQQVSAKYDPEQILQTRVPGGFKLPNTNTTTL</sequence>
<dbReference type="OMA" id="IDELNFW"/>
<dbReference type="GO" id="GO:0016491">
    <property type="term" value="F:oxidoreductase activity"/>
    <property type="evidence" value="ECO:0007669"/>
    <property type="project" value="UniProtKB-KW"/>
</dbReference>
<dbReference type="PANTHER" id="PTHR42973:SF53">
    <property type="entry name" value="FAD-BINDING PCMH-TYPE DOMAIN-CONTAINING PROTEIN-RELATED"/>
    <property type="match status" value="1"/>
</dbReference>
<dbReference type="RefSeq" id="XP_007832145.1">
    <property type="nucleotide sequence ID" value="XM_007833954.1"/>
</dbReference>
<dbReference type="InterPro" id="IPR050416">
    <property type="entry name" value="FAD-linked_Oxidoreductase"/>
</dbReference>
<dbReference type="EMBL" id="KI912111">
    <property type="protein sequence ID" value="ETS83497.1"/>
    <property type="molecule type" value="Genomic_DNA"/>
</dbReference>
<dbReference type="AlphaFoldDB" id="W3XDJ7"/>
<feature type="domain" description="FAD-binding PCMH-type" evidence="6">
    <location>
        <begin position="70"/>
        <end position="242"/>
    </location>
</feature>
<evidence type="ECO:0000256" key="5">
    <source>
        <dbReference type="SAM" id="SignalP"/>
    </source>
</evidence>
<protein>
    <recommendedName>
        <fullName evidence="6">FAD-binding PCMH-type domain-containing protein</fullName>
    </recommendedName>
</protein>
<dbReference type="OrthoDB" id="2151789at2759"/>
<evidence type="ECO:0000313" key="7">
    <source>
        <dbReference type="EMBL" id="ETS83497.1"/>
    </source>
</evidence>
<feature type="chain" id="PRO_5004834465" description="FAD-binding PCMH-type domain-containing protein" evidence="5">
    <location>
        <begin position="17"/>
        <end position="512"/>
    </location>
</feature>
<evidence type="ECO:0000256" key="4">
    <source>
        <dbReference type="ARBA" id="ARBA00023002"/>
    </source>
</evidence>
<keyword evidence="5" id="KW-0732">Signal</keyword>
<evidence type="ECO:0000256" key="1">
    <source>
        <dbReference type="ARBA" id="ARBA00005466"/>
    </source>
</evidence>
<dbReference type="InterPro" id="IPR016169">
    <property type="entry name" value="FAD-bd_PCMH_sub2"/>
</dbReference>
<comment type="similarity">
    <text evidence="1">Belongs to the oxygen-dependent FAD-linked oxidoreductase family.</text>
</comment>
<dbReference type="HOGENOM" id="CLU_018354_1_1_1"/>
<dbReference type="Pfam" id="PF01565">
    <property type="entry name" value="FAD_binding_4"/>
    <property type="match status" value="1"/>
</dbReference>